<evidence type="ECO:0000313" key="8">
    <source>
        <dbReference type="EMBL" id="KAF1994651.1"/>
    </source>
</evidence>
<feature type="transmembrane region" description="Helical" evidence="6">
    <location>
        <begin position="439"/>
        <end position="458"/>
    </location>
</feature>
<protein>
    <submittedName>
        <fullName evidence="8">Zinc/iron transporter protein</fullName>
    </submittedName>
</protein>
<dbReference type="AlphaFoldDB" id="A0A6A5W3C7"/>
<dbReference type="Proteomes" id="UP000799779">
    <property type="component" value="Unassembled WGS sequence"/>
</dbReference>
<proteinExistence type="predicted"/>
<evidence type="ECO:0000256" key="6">
    <source>
        <dbReference type="SAM" id="Phobius"/>
    </source>
</evidence>
<dbReference type="InterPro" id="IPR003689">
    <property type="entry name" value="ZIP"/>
</dbReference>
<evidence type="ECO:0000256" key="2">
    <source>
        <dbReference type="ARBA" id="ARBA00022692"/>
    </source>
</evidence>
<accession>A0A6A5W3C7</accession>
<dbReference type="PANTHER" id="PTHR11040">
    <property type="entry name" value="ZINC/IRON TRANSPORTER"/>
    <property type="match status" value="1"/>
</dbReference>
<reference evidence="8" key="1">
    <citation type="journal article" date="2020" name="Stud. Mycol.">
        <title>101 Dothideomycetes genomes: a test case for predicting lifestyles and emergence of pathogens.</title>
        <authorList>
            <person name="Haridas S."/>
            <person name="Albert R."/>
            <person name="Binder M."/>
            <person name="Bloem J."/>
            <person name="Labutti K."/>
            <person name="Salamov A."/>
            <person name="Andreopoulos B."/>
            <person name="Baker S."/>
            <person name="Barry K."/>
            <person name="Bills G."/>
            <person name="Bluhm B."/>
            <person name="Cannon C."/>
            <person name="Castanera R."/>
            <person name="Culley D."/>
            <person name="Daum C."/>
            <person name="Ezra D."/>
            <person name="Gonzalez J."/>
            <person name="Henrissat B."/>
            <person name="Kuo A."/>
            <person name="Liang C."/>
            <person name="Lipzen A."/>
            <person name="Lutzoni F."/>
            <person name="Magnuson J."/>
            <person name="Mondo S."/>
            <person name="Nolan M."/>
            <person name="Ohm R."/>
            <person name="Pangilinan J."/>
            <person name="Park H.-J."/>
            <person name="Ramirez L."/>
            <person name="Alfaro M."/>
            <person name="Sun H."/>
            <person name="Tritt A."/>
            <person name="Yoshinaga Y."/>
            <person name="Zwiers L.-H."/>
            <person name="Turgeon B."/>
            <person name="Goodwin S."/>
            <person name="Spatafora J."/>
            <person name="Crous P."/>
            <person name="Grigoriev I."/>
        </authorList>
    </citation>
    <scope>NUCLEOTIDE SEQUENCE</scope>
    <source>
        <strain evidence="8">CBS 123094</strain>
    </source>
</reference>
<dbReference type="Pfam" id="PF02535">
    <property type="entry name" value="Zip"/>
    <property type="match status" value="1"/>
</dbReference>
<keyword evidence="9" id="KW-1185">Reference proteome</keyword>
<dbReference type="GO" id="GO:0005886">
    <property type="term" value="C:plasma membrane"/>
    <property type="evidence" value="ECO:0007669"/>
    <property type="project" value="TreeGrafter"/>
</dbReference>
<name>A0A6A5W3C7_9PLEO</name>
<dbReference type="GO" id="GO:0005385">
    <property type="term" value="F:zinc ion transmembrane transporter activity"/>
    <property type="evidence" value="ECO:0007669"/>
    <property type="project" value="TreeGrafter"/>
</dbReference>
<evidence type="ECO:0000256" key="4">
    <source>
        <dbReference type="ARBA" id="ARBA00023136"/>
    </source>
</evidence>
<evidence type="ECO:0000313" key="9">
    <source>
        <dbReference type="Proteomes" id="UP000799779"/>
    </source>
</evidence>
<feature type="compositionally biased region" description="Basic and acidic residues" evidence="5">
    <location>
        <begin position="277"/>
        <end position="290"/>
    </location>
</feature>
<feature type="chain" id="PRO_5025413447" evidence="7">
    <location>
        <begin position="23"/>
        <end position="459"/>
    </location>
</feature>
<sequence length="459" mass="49653">MHPIVRALAVAALFQLAFDVAAQTITSGPTSTPTALPITAVSDCHADGTEQHCMYGSSTYHIVGPTKTEEMESQYTDCHIHGSETFCVNSHGEDVQLLVEGEEEHSEEEQEHEESGKNCHFHAGVEHCVGGADEEPTCELNVRHYNVPLRIGLLFVILVTSAIGVFSPILLTSFTRMSQRHIVFVMLKQFGTGVVISTAFVHLFTHAQLMFANECLGELEYEAATAAVFMAGLFLSFLVEYLGARFVLWRQNKATQSDTEDRSQPTVDAKSITPDSGEVRDTARSDDQETHGYVQSHADEQLGVMVLEAGVIFHSLLIGLTLVVAGDSFFLTLFAVIVFHQMFEGLALGTCIGALSSAHVTFAKKMLMAAVFAIITPLGMAIGIGVLNNFNGNDKSTIIAIGTLDALSAGILAWVGLVEMLAKDWMHGPLRISKLPRTVVAMVSLVAGLVLMSLLGKWA</sequence>
<keyword evidence="7" id="KW-0732">Signal</keyword>
<organism evidence="8 9">
    <name type="scientific">Amniculicola lignicola CBS 123094</name>
    <dbReference type="NCBI Taxonomy" id="1392246"/>
    <lineage>
        <taxon>Eukaryota</taxon>
        <taxon>Fungi</taxon>
        <taxon>Dikarya</taxon>
        <taxon>Ascomycota</taxon>
        <taxon>Pezizomycotina</taxon>
        <taxon>Dothideomycetes</taxon>
        <taxon>Pleosporomycetidae</taxon>
        <taxon>Pleosporales</taxon>
        <taxon>Amniculicolaceae</taxon>
        <taxon>Amniculicola</taxon>
    </lineage>
</organism>
<feature type="transmembrane region" description="Helical" evidence="6">
    <location>
        <begin position="183"/>
        <end position="204"/>
    </location>
</feature>
<dbReference type="OrthoDB" id="448280at2759"/>
<keyword evidence="2 6" id="KW-0812">Transmembrane</keyword>
<dbReference type="EMBL" id="ML977654">
    <property type="protein sequence ID" value="KAF1994651.1"/>
    <property type="molecule type" value="Genomic_DNA"/>
</dbReference>
<evidence type="ECO:0000256" key="5">
    <source>
        <dbReference type="SAM" id="MobiDB-lite"/>
    </source>
</evidence>
<comment type="subcellular location">
    <subcellularLocation>
        <location evidence="1">Membrane</location>
        <topology evidence="1">Multi-pass membrane protein</topology>
    </subcellularLocation>
</comment>
<keyword evidence="4 6" id="KW-0472">Membrane</keyword>
<feature type="transmembrane region" description="Helical" evidence="6">
    <location>
        <begin position="224"/>
        <end position="243"/>
    </location>
</feature>
<feature type="transmembrane region" description="Helical" evidence="6">
    <location>
        <begin position="398"/>
        <end position="418"/>
    </location>
</feature>
<feature type="region of interest" description="Disordered" evidence="5">
    <location>
        <begin position="257"/>
        <end position="291"/>
    </location>
</feature>
<evidence type="ECO:0000256" key="3">
    <source>
        <dbReference type="ARBA" id="ARBA00022989"/>
    </source>
</evidence>
<feature type="transmembrane region" description="Helical" evidence="6">
    <location>
        <begin position="151"/>
        <end position="171"/>
    </location>
</feature>
<feature type="transmembrane region" description="Helical" evidence="6">
    <location>
        <begin position="367"/>
        <end position="386"/>
    </location>
</feature>
<evidence type="ECO:0000256" key="1">
    <source>
        <dbReference type="ARBA" id="ARBA00004141"/>
    </source>
</evidence>
<keyword evidence="3 6" id="KW-1133">Transmembrane helix</keyword>
<gene>
    <name evidence="8" type="ORF">P154DRAFT_624559</name>
</gene>
<evidence type="ECO:0000256" key="7">
    <source>
        <dbReference type="SAM" id="SignalP"/>
    </source>
</evidence>
<dbReference type="PANTHER" id="PTHR11040:SF44">
    <property type="entry name" value="PROTEIN ZNTC-RELATED"/>
    <property type="match status" value="1"/>
</dbReference>
<feature type="signal peptide" evidence="7">
    <location>
        <begin position="1"/>
        <end position="22"/>
    </location>
</feature>